<comment type="caution">
    <text evidence="2">The sequence shown here is derived from an EMBL/GenBank/DDBJ whole genome shotgun (WGS) entry which is preliminary data.</text>
</comment>
<evidence type="ECO:0000313" key="2">
    <source>
        <dbReference type="EMBL" id="KAJ7020204.1"/>
    </source>
</evidence>
<organism evidence="2 3">
    <name type="scientific">Mycena alexandri</name>
    <dbReference type="NCBI Taxonomy" id="1745969"/>
    <lineage>
        <taxon>Eukaryota</taxon>
        <taxon>Fungi</taxon>
        <taxon>Dikarya</taxon>
        <taxon>Basidiomycota</taxon>
        <taxon>Agaricomycotina</taxon>
        <taxon>Agaricomycetes</taxon>
        <taxon>Agaricomycetidae</taxon>
        <taxon>Agaricales</taxon>
        <taxon>Marasmiineae</taxon>
        <taxon>Mycenaceae</taxon>
        <taxon>Mycena</taxon>
    </lineage>
</organism>
<evidence type="ECO:0000313" key="3">
    <source>
        <dbReference type="Proteomes" id="UP001218188"/>
    </source>
</evidence>
<sequence>MNFVIYNKLRPLRVNTVVKILEYLAPLTLDSERRPELHLLLSQPLKTLARRVLHLLDTFARDPSRCPLFFSEIVCTRDVAMDGFGGATARCGPPDVPHRKAMRRETAGILTSSATSASGPSNPAGGAAEGGAGKWDVLSERLRVVAAANNVQKQPKTLPTMFSTLTVIGRSETRLEGPEANIDKFEPEAPPAGQTIYRNLAYRLTVGGCAIRAVEASLRDELRKKSLLPAGLFQRED</sequence>
<feature type="region of interest" description="Disordered" evidence="1">
    <location>
        <begin position="111"/>
        <end position="132"/>
    </location>
</feature>
<keyword evidence="3" id="KW-1185">Reference proteome</keyword>
<dbReference type="EMBL" id="JARJCM010000271">
    <property type="protein sequence ID" value="KAJ7020204.1"/>
    <property type="molecule type" value="Genomic_DNA"/>
</dbReference>
<gene>
    <name evidence="2" type="ORF">C8F04DRAFT_1196956</name>
</gene>
<evidence type="ECO:0000256" key="1">
    <source>
        <dbReference type="SAM" id="MobiDB-lite"/>
    </source>
</evidence>
<dbReference type="AlphaFoldDB" id="A0AAD6S3I5"/>
<accession>A0AAD6S3I5</accession>
<name>A0AAD6S3I5_9AGAR</name>
<protein>
    <submittedName>
        <fullName evidence="2">Uncharacterized protein</fullName>
    </submittedName>
</protein>
<proteinExistence type="predicted"/>
<feature type="compositionally biased region" description="Low complexity" evidence="1">
    <location>
        <begin position="111"/>
        <end position="126"/>
    </location>
</feature>
<reference evidence="2" key="1">
    <citation type="submission" date="2023-03" db="EMBL/GenBank/DDBJ databases">
        <title>Massive genome expansion in bonnet fungi (Mycena s.s.) driven by repeated elements and novel gene families across ecological guilds.</title>
        <authorList>
            <consortium name="Lawrence Berkeley National Laboratory"/>
            <person name="Harder C.B."/>
            <person name="Miyauchi S."/>
            <person name="Viragh M."/>
            <person name="Kuo A."/>
            <person name="Thoen E."/>
            <person name="Andreopoulos B."/>
            <person name="Lu D."/>
            <person name="Skrede I."/>
            <person name="Drula E."/>
            <person name="Henrissat B."/>
            <person name="Morin E."/>
            <person name="Kohler A."/>
            <person name="Barry K."/>
            <person name="LaButti K."/>
            <person name="Morin E."/>
            <person name="Salamov A."/>
            <person name="Lipzen A."/>
            <person name="Mereny Z."/>
            <person name="Hegedus B."/>
            <person name="Baldrian P."/>
            <person name="Stursova M."/>
            <person name="Weitz H."/>
            <person name="Taylor A."/>
            <person name="Grigoriev I.V."/>
            <person name="Nagy L.G."/>
            <person name="Martin F."/>
            <person name="Kauserud H."/>
        </authorList>
    </citation>
    <scope>NUCLEOTIDE SEQUENCE</scope>
    <source>
        <strain evidence="2">CBHHK200</strain>
    </source>
</reference>
<dbReference type="Proteomes" id="UP001218188">
    <property type="component" value="Unassembled WGS sequence"/>
</dbReference>